<dbReference type="InterPro" id="IPR020583">
    <property type="entry name" value="Inositol_monoP_metal-BS"/>
</dbReference>
<keyword evidence="5 6" id="KW-0460">Magnesium</keyword>
<dbReference type="PANTHER" id="PTHR20854">
    <property type="entry name" value="INOSITOL MONOPHOSPHATASE"/>
    <property type="match status" value="1"/>
</dbReference>
<dbReference type="PANTHER" id="PTHR20854:SF4">
    <property type="entry name" value="INOSITOL-1-MONOPHOSPHATASE-RELATED"/>
    <property type="match status" value="1"/>
</dbReference>
<evidence type="ECO:0000256" key="1">
    <source>
        <dbReference type="ARBA" id="ARBA00001033"/>
    </source>
</evidence>
<feature type="binding site" evidence="6">
    <location>
        <position position="168"/>
    </location>
    <ligand>
        <name>Mg(2+)</name>
        <dbReference type="ChEBI" id="CHEBI:18420"/>
        <label>1</label>
        <note>catalytic</note>
    </ligand>
</feature>
<dbReference type="EMBL" id="UARK01000023">
    <property type="protein sequence ID" value="SPW30724.1"/>
    <property type="molecule type" value="Genomic_DNA"/>
</dbReference>
<feature type="binding site" evidence="6">
    <location>
        <position position="169"/>
    </location>
    <ligand>
        <name>Mg(2+)</name>
        <dbReference type="ChEBI" id="CHEBI:18420"/>
        <label>1</label>
        <note>catalytic</note>
    </ligand>
</feature>
<dbReference type="GO" id="GO:0007165">
    <property type="term" value="P:signal transduction"/>
    <property type="evidence" value="ECO:0007669"/>
    <property type="project" value="TreeGrafter"/>
</dbReference>
<dbReference type="GO" id="GO:0046872">
    <property type="term" value="F:metal ion binding"/>
    <property type="evidence" value="ECO:0007669"/>
    <property type="project" value="UniProtKB-KW"/>
</dbReference>
<dbReference type="Gene3D" id="3.40.190.80">
    <property type="match status" value="1"/>
</dbReference>
<proteinExistence type="predicted"/>
<keyword evidence="3 6" id="KW-0479">Metal-binding</keyword>
<feature type="binding site" evidence="6">
    <location>
        <position position="150"/>
    </location>
    <ligand>
        <name>Mg(2+)</name>
        <dbReference type="ChEBI" id="CHEBI:18420"/>
        <label>1</label>
        <note>catalytic</note>
    </ligand>
</feature>
<name>A0A8B4H8S7_9CORY</name>
<organism evidence="7 8">
    <name type="scientific">Corynebacterium matruchotii</name>
    <dbReference type="NCBI Taxonomy" id="43768"/>
    <lineage>
        <taxon>Bacteria</taxon>
        <taxon>Bacillati</taxon>
        <taxon>Actinomycetota</taxon>
        <taxon>Actinomycetes</taxon>
        <taxon>Mycobacteriales</taxon>
        <taxon>Corynebacteriaceae</taxon>
        <taxon>Corynebacterium</taxon>
    </lineage>
</organism>
<comment type="catalytic activity">
    <reaction evidence="1">
        <text>a myo-inositol phosphate + H2O = myo-inositol + phosphate</text>
        <dbReference type="Rhea" id="RHEA:24056"/>
        <dbReference type="ChEBI" id="CHEBI:15377"/>
        <dbReference type="ChEBI" id="CHEBI:17268"/>
        <dbReference type="ChEBI" id="CHEBI:43474"/>
        <dbReference type="ChEBI" id="CHEBI:84139"/>
        <dbReference type="EC" id="3.1.3.25"/>
    </reaction>
</comment>
<dbReference type="InterPro" id="IPR000760">
    <property type="entry name" value="Inositol_monophosphatase-like"/>
</dbReference>
<evidence type="ECO:0000256" key="5">
    <source>
        <dbReference type="ARBA" id="ARBA00022842"/>
    </source>
</evidence>
<evidence type="ECO:0000256" key="3">
    <source>
        <dbReference type="ARBA" id="ARBA00022723"/>
    </source>
</evidence>
<dbReference type="SUPFAM" id="SSF56655">
    <property type="entry name" value="Carbohydrate phosphatase"/>
    <property type="match status" value="1"/>
</dbReference>
<dbReference type="AlphaFoldDB" id="A0A8B4H8S7"/>
<reference evidence="7 8" key="1">
    <citation type="submission" date="2018-06" db="EMBL/GenBank/DDBJ databases">
        <authorList>
            <consortium name="Pathogen Informatics"/>
            <person name="Doyle S."/>
        </authorList>
    </citation>
    <scope>NUCLEOTIDE SEQUENCE [LARGE SCALE GENOMIC DNA]</scope>
    <source>
        <strain evidence="7 8">NCTC10254</strain>
    </source>
</reference>
<comment type="caution">
    <text evidence="7">The sequence shown here is derived from an EMBL/GenBank/DDBJ whole genome shotgun (WGS) entry which is preliminary data.</text>
</comment>
<dbReference type="PRINTS" id="PR00377">
    <property type="entry name" value="IMPHPHTASES"/>
</dbReference>
<dbReference type="GO" id="GO:0046854">
    <property type="term" value="P:phosphatidylinositol phosphate biosynthetic process"/>
    <property type="evidence" value="ECO:0007669"/>
    <property type="project" value="InterPro"/>
</dbReference>
<evidence type="ECO:0000256" key="2">
    <source>
        <dbReference type="ARBA" id="ARBA00013106"/>
    </source>
</evidence>
<evidence type="ECO:0000256" key="4">
    <source>
        <dbReference type="ARBA" id="ARBA00022801"/>
    </source>
</evidence>
<protein>
    <recommendedName>
        <fullName evidence="2">inositol-phosphate phosphatase</fullName>
        <ecNumber evidence="2">3.1.3.25</ecNumber>
    </recommendedName>
</protein>
<gene>
    <name evidence="7" type="primary">SuhB</name>
    <name evidence="7" type="ORF">NCTC10254_01832</name>
</gene>
<evidence type="ECO:0000313" key="8">
    <source>
        <dbReference type="Proteomes" id="UP000249886"/>
    </source>
</evidence>
<dbReference type="GO" id="GO:0008934">
    <property type="term" value="F:inositol monophosphate 1-phosphatase activity"/>
    <property type="evidence" value="ECO:0007669"/>
    <property type="project" value="TreeGrafter"/>
</dbReference>
<accession>A0A8B4H8S7</accession>
<dbReference type="PROSITE" id="PS00630">
    <property type="entry name" value="IMP_2"/>
    <property type="match status" value="1"/>
</dbReference>
<sequence length="359" mass="38698">MTQPKKCLISDIYHVRNGVGSIGIMGSMPLTDMNYHDLRVSAITQAAHHWGGRRQAEMFDYQYDTSFLTEGFAEHSEEQRYAELARTAVTIAAAAAKVIAERRAAIENLQAVTTTKSSDVDPVTIVDTAAEEVIRTMLTELRPGDGMIGEEGTATTATTGVTWIVDPIDGTVNFLYNQPQYAVSLAAEIDHTPVAGVVLNVATGQLWVASKNGGAITLGPHTPPRLITTSTETSLTLSLVATGFSYSAARRKKQVEILGELIGTIRDIRRRGSAALDLCAVADGQVEAYYEHATNVWDYAAGALVALEAGAVVETPRYGSPHHHETDKNLVWACAPGIARQFATVMRKIPTALPDNQYG</sequence>
<dbReference type="EC" id="3.1.3.25" evidence="2"/>
<dbReference type="Proteomes" id="UP000249886">
    <property type="component" value="Unassembled WGS sequence"/>
</dbReference>
<dbReference type="Gene3D" id="3.30.540.10">
    <property type="entry name" value="Fructose-1,6-Bisphosphatase, subunit A, domain 1"/>
    <property type="match status" value="1"/>
</dbReference>
<dbReference type="Pfam" id="PF00459">
    <property type="entry name" value="Inositol_P"/>
    <property type="match status" value="1"/>
</dbReference>
<dbReference type="PROSITE" id="PS00629">
    <property type="entry name" value="IMP_1"/>
    <property type="match status" value="1"/>
</dbReference>
<dbReference type="InterPro" id="IPR020550">
    <property type="entry name" value="Inositol_monophosphatase_CS"/>
</dbReference>
<evidence type="ECO:0000256" key="6">
    <source>
        <dbReference type="PIRSR" id="PIRSR600760-2"/>
    </source>
</evidence>
<evidence type="ECO:0000313" key="7">
    <source>
        <dbReference type="EMBL" id="SPW30724.1"/>
    </source>
</evidence>
<feature type="binding site" evidence="6">
    <location>
        <position position="298"/>
    </location>
    <ligand>
        <name>Mg(2+)</name>
        <dbReference type="ChEBI" id="CHEBI:18420"/>
        <label>1</label>
        <note>catalytic</note>
    </ligand>
</feature>
<comment type="cofactor">
    <cofactor evidence="6">
        <name>Mg(2+)</name>
        <dbReference type="ChEBI" id="CHEBI:18420"/>
    </cofactor>
</comment>
<keyword evidence="4 7" id="KW-0378">Hydrolase</keyword>
<feature type="binding site" evidence="6">
    <location>
        <position position="166"/>
    </location>
    <ligand>
        <name>Mg(2+)</name>
        <dbReference type="ChEBI" id="CHEBI:18420"/>
        <label>1</label>
        <note>catalytic</note>
    </ligand>
</feature>
<dbReference type="GO" id="GO:0006020">
    <property type="term" value="P:inositol metabolic process"/>
    <property type="evidence" value="ECO:0007669"/>
    <property type="project" value="TreeGrafter"/>
</dbReference>